<dbReference type="Gene3D" id="3.30.1460.30">
    <property type="entry name" value="YgaC/TfoX-N like chaperone"/>
    <property type="match status" value="1"/>
</dbReference>
<dbReference type="Proteomes" id="UP000184139">
    <property type="component" value="Unassembled WGS sequence"/>
</dbReference>
<dbReference type="RefSeq" id="WP_073376931.1">
    <property type="nucleotide sequence ID" value="NZ_FQXS01000016.1"/>
</dbReference>
<evidence type="ECO:0000259" key="1">
    <source>
        <dbReference type="Pfam" id="PF04993"/>
    </source>
</evidence>
<dbReference type="SUPFAM" id="SSF159894">
    <property type="entry name" value="YgaC/TfoX-N like"/>
    <property type="match status" value="1"/>
</dbReference>
<dbReference type="STRING" id="1121409.SAMN02745124_02698"/>
<sequence>MAVSEELVQRVQRIVTDWEGVTISRMFGGIFFLLHGNVFCGIQDDFLVVRLGEGSARLALDLEYVQPSDITGRPMTGWVKIPSLALHSDGMLTDWLSHAHDFAKTLPARR</sequence>
<proteinExistence type="predicted"/>
<evidence type="ECO:0000313" key="2">
    <source>
        <dbReference type="EMBL" id="SHH93886.1"/>
    </source>
</evidence>
<keyword evidence="3" id="KW-1185">Reference proteome</keyword>
<dbReference type="AlphaFoldDB" id="A0A1M5X1Y1"/>
<feature type="domain" description="TfoX N-terminal" evidence="1">
    <location>
        <begin position="15"/>
        <end position="103"/>
    </location>
</feature>
<dbReference type="OrthoDB" id="1524907at2"/>
<dbReference type="EMBL" id="FQXS01000016">
    <property type="protein sequence ID" value="SHH93886.1"/>
    <property type="molecule type" value="Genomic_DNA"/>
</dbReference>
<evidence type="ECO:0000313" key="3">
    <source>
        <dbReference type="Proteomes" id="UP000184139"/>
    </source>
</evidence>
<accession>A0A1M5X1Y1</accession>
<organism evidence="2 3">
    <name type="scientific">Desulfofustis glycolicus DSM 9705</name>
    <dbReference type="NCBI Taxonomy" id="1121409"/>
    <lineage>
        <taxon>Bacteria</taxon>
        <taxon>Pseudomonadati</taxon>
        <taxon>Thermodesulfobacteriota</taxon>
        <taxon>Desulfobulbia</taxon>
        <taxon>Desulfobulbales</taxon>
        <taxon>Desulfocapsaceae</taxon>
        <taxon>Desulfofustis</taxon>
    </lineage>
</organism>
<dbReference type="InterPro" id="IPR007076">
    <property type="entry name" value="TfoX_N"/>
</dbReference>
<dbReference type="Pfam" id="PF04993">
    <property type="entry name" value="TfoX_N"/>
    <property type="match status" value="1"/>
</dbReference>
<protein>
    <submittedName>
        <fullName evidence="2">Transcriptional regulator of competence genes, TfoX/Sxy family</fullName>
    </submittedName>
</protein>
<gene>
    <name evidence="2" type="ORF">SAMN02745124_02698</name>
</gene>
<reference evidence="2 3" key="1">
    <citation type="submission" date="2016-11" db="EMBL/GenBank/DDBJ databases">
        <authorList>
            <person name="Jaros S."/>
            <person name="Januszkiewicz K."/>
            <person name="Wedrychowicz H."/>
        </authorList>
    </citation>
    <scope>NUCLEOTIDE SEQUENCE [LARGE SCALE GENOMIC DNA]</scope>
    <source>
        <strain evidence="2 3">DSM 9705</strain>
    </source>
</reference>
<name>A0A1M5X1Y1_9BACT</name>